<reference evidence="1" key="2">
    <citation type="journal article" date="2015" name="Data Brief">
        <title>Shoot transcriptome of the giant reed, Arundo donax.</title>
        <authorList>
            <person name="Barrero R.A."/>
            <person name="Guerrero F.D."/>
            <person name="Moolhuijzen P."/>
            <person name="Goolsby J.A."/>
            <person name="Tidwell J."/>
            <person name="Bellgard S.E."/>
            <person name="Bellgard M.I."/>
        </authorList>
    </citation>
    <scope>NUCLEOTIDE SEQUENCE</scope>
    <source>
        <tissue evidence="1">Shoot tissue taken approximately 20 cm above the soil surface</tissue>
    </source>
</reference>
<reference evidence="1" key="1">
    <citation type="submission" date="2014-09" db="EMBL/GenBank/DDBJ databases">
        <authorList>
            <person name="Magalhaes I.L.F."/>
            <person name="Oliveira U."/>
            <person name="Santos F.R."/>
            <person name="Vidigal T.H.D.A."/>
            <person name="Brescovit A.D."/>
            <person name="Santos A.J."/>
        </authorList>
    </citation>
    <scope>NUCLEOTIDE SEQUENCE</scope>
    <source>
        <tissue evidence="1">Shoot tissue taken approximately 20 cm above the soil surface</tissue>
    </source>
</reference>
<accession>A0A0A9BWM7</accession>
<evidence type="ECO:0000313" key="1">
    <source>
        <dbReference type="EMBL" id="JAD67706.1"/>
    </source>
</evidence>
<sequence length="38" mass="4227">MHTPQGINRARLIGITHTQQVVYHDSSERILAQPLSSA</sequence>
<dbReference type="EMBL" id="GBRH01230189">
    <property type="protein sequence ID" value="JAD67706.1"/>
    <property type="molecule type" value="Transcribed_RNA"/>
</dbReference>
<organism evidence="1">
    <name type="scientific">Arundo donax</name>
    <name type="common">Giant reed</name>
    <name type="synonym">Donax arundinaceus</name>
    <dbReference type="NCBI Taxonomy" id="35708"/>
    <lineage>
        <taxon>Eukaryota</taxon>
        <taxon>Viridiplantae</taxon>
        <taxon>Streptophyta</taxon>
        <taxon>Embryophyta</taxon>
        <taxon>Tracheophyta</taxon>
        <taxon>Spermatophyta</taxon>
        <taxon>Magnoliopsida</taxon>
        <taxon>Liliopsida</taxon>
        <taxon>Poales</taxon>
        <taxon>Poaceae</taxon>
        <taxon>PACMAD clade</taxon>
        <taxon>Arundinoideae</taxon>
        <taxon>Arundineae</taxon>
        <taxon>Arundo</taxon>
    </lineage>
</organism>
<dbReference type="AlphaFoldDB" id="A0A0A9BWM7"/>
<proteinExistence type="predicted"/>
<name>A0A0A9BWM7_ARUDO</name>
<protein>
    <submittedName>
        <fullName evidence="1">Uncharacterized protein</fullName>
    </submittedName>
</protein>